<keyword evidence="7 10" id="KW-1133">Transmembrane helix</keyword>
<feature type="transmembrane region" description="Helical" evidence="10">
    <location>
        <begin position="118"/>
        <end position="143"/>
    </location>
</feature>
<evidence type="ECO:0000256" key="1">
    <source>
        <dbReference type="ARBA" id="ARBA00004651"/>
    </source>
</evidence>
<comment type="similarity">
    <text evidence="2">Belongs to the MotA family.</text>
</comment>
<dbReference type="InterPro" id="IPR000540">
    <property type="entry name" value="Flag_MotA_CS"/>
</dbReference>
<evidence type="ECO:0000256" key="5">
    <source>
        <dbReference type="ARBA" id="ARBA00022692"/>
    </source>
</evidence>
<dbReference type="RefSeq" id="WP_219749523.1">
    <property type="nucleotide sequence ID" value="NZ_JAHXZN010000006.1"/>
</dbReference>
<evidence type="ECO:0000256" key="6">
    <source>
        <dbReference type="ARBA" id="ARBA00022779"/>
    </source>
</evidence>
<comment type="subcellular location">
    <subcellularLocation>
        <location evidence="1">Cell membrane</location>
        <topology evidence="1">Multi-pass membrane protein</topology>
    </subcellularLocation>
</comment>
<feature type="domain" description="MotA/TolQ/ExbB proton channel" evidence="11">
    <location>
        <begin position="81"/>
        <end position="188"/>
    </location>
</feature>
<protein>
    <submittedName>
        <fullName evidence="12">MotA/TolQ/ExbB proton channel family protein</fullName>
    </submittedName>
</protein>
<evidence type="ECO:0000256" key="2">
    <source>
        <dbReference type="ARBA" id="ARBA00008038"/>
    </source>
</evidence>
<organism evidence="12 13">
    <name type="scientific">Sphingomonas citri</name>
    <dbReference type="NCBI Taxonomy" id="2862499"/>
    <lineage>
        <taxon>Bacteria</taxon>
        <taxon>Pseudomonadati</taxon>
        <taxon>Pseudomonadota</taxon>
        <taxon>Alphaproteobacteria</taxon>
        <taxon>Sphingomonadales</taxon>
        <taxon>Sphingomonadaceae</taxon>
        <taxon>Sphingomonas</taxon>
    </lineage>
</organism>
<keyword evidence="3" id="KW-0813">Transport</keyword>
<feature type="transmembrane region" description="Helical" evidence="10">
    <location>
        <begin position="6"/>
        <end position="25"/>
    </location>
</feature>
<dbReference type="Pfam" id="PF01618">
    <property type="entry name" value="MotA_ExbB"/>
    <property type="match status" value="1"/>
</dbReference>
<comment type="caution">
    <text evidence="12">The sequence shown here is derived from an EMBL/GenBank/DDBJ whole genome shotgun (WGS) entry which is preliminary data.</text>
</comment>
<keyword evidence="13" id="KW-1185">Reference proteome</keyword>
<dbReference type="PANTHER" id="PTHR30433">
    <property type="entry name" value="CHEMOTAXIS PROTEIN MOTA"/>
    <property type="match status" value="1"/>
</dbReference>
<keyword evidence="5 10" id="KW-0812">Transmembrane</keyword>
<evidence type="ECO:0000256" key="4">
    <source>
        <dbReference type="ARBA" id="ARBA00022475"/>
    </source>
</evidence>
<dbReference type="PANTHER" id="PTHR30433:SF2">
    <property type="entry name" value="MOTILITY PROTEIN A"/>
    <property type="match status" value="1"/>
</dbReference>
<accession>A0ABS7BRE3</accession>
<keyword evidence="8 10" id="KW-0472">Membrane</keyword>
<name>A0ABS7BRE3_9SPHN</name>
<sequence>MTPGMFLDPAALAIVFGGTALAAALRTPARDLGRAMLALRVLPRRRFRADTRLDQIAALSRIAARHGVHALDRSVIHDADVAAAVALIVDGAQPQAVIDSLDTARRARIERHRLVTDCWTGVAEAAPALGMVGTLVGLVAMFTRMSDPGAIGAAMAVALLATLYGALLANLVAMPIATRLRAAARAEAIERARLLAPLAELAAREAPRVRAGARLHPAPEPVAVADDDPEDTAAAPRERAA</sequence>
<dbReference type="PROSITE" id="PS01307">
    <property type="entry name" value="MOTA"/>
    <property type="match status" value="1"/>
</dbReference>
<dbReference type="Proteomes" id="UP000759103">
    <property type="component" value="Unassembled WGS sequence"/>
</dbReference>
<evidence type="ECO:0000256" key="9">
    <source>
        <dbReference type="SAM" id="MobiDB-lite"/>
    </source>
</evidence>
<feature type="region of interest" description="Disordered" evidence="9">
    <location>
        <begin position="215"/>
        <end position="241"/>
    </location>
</feature>
<proteinExistence type="inferred from homology"/>
<gene>
    <name evidence="12" type="ORF">KZ820_15590</name>
</gene>
<evidence type="ECO:0000256" key="8">
    <source>
        <dbReference type="ARBA" id="ARBA00023136"/>
    </source>
</evidence>
<evidence type="ECO:0000256" key="7">
    <source>
        <dbReference type="ARBA" id="ARBA00022989"/>
    </source>
</evidence>
<evidence type="ECO:0000256" key="3">
    <source>
        <dbReference type="ARBA" id="ARBA00022448"/>
    </source>
</evidence>
<dbReference type="InterPro" id="IPR002898">
    <property type="entry name" value="MotA_ExbB_proton_chnl"/>
</dbReference>
<dbReference type="EMBL" id="JAHXZN010000006">
    <property type="protein sequence ID" value="MBW6532164.1"/>
    <property type="molecule type" value="Genomic_DNA"/>
</dbReference>
<keyword evidence="6" id="KW-0283">Flagellar rotation</keyword>
<evidence type="ECO:0000259" key="11">
    <source>
        <dbReference type="Pfam" id="PF01618"/>
    </source>
</evidence>
<evidence type="ECO:0000313" key="13">
    <source>
        <dbReference type="Proteomes" id="UP000759103"/>
    </source>
</evidence>
<evidence type="ECO:0000256" key="10">
    <source>
        <dbReference type="SAM" id="Phobius"/>
    </source>
</evidence>
<keyword evidence="4" id="KW-1003">Cell membrane</keyword>
<feature type="transmembrane region" description="Helical" evidence="10">
    <location>
        <begin position="149"/>
        <end position="173"/>
    </location>
</feature>
<reference evidence="12 13" key="1">
    <citation type="submission" date="2021-07" db="EMBL/GenBank/DDBJ databases">
        <title>Sphingomonas sp.</title>
        <authorList>
            <person name="Feng G."/>
            <person name="Li J."/>
            <person name="Pan M."/>
        </authorList>
    </citation>
    <scope>NUCLEOTIDE SEQUENCE [LARGE SCALE GENOMIC DNA]</scope>
    <source>
        <strain evidence="12 13">RRHST34</strain>
    </source>
</reference>
<evidence type="ECO:0000313" key="12">
    <source>
        <dbReference type="EMBL" id="MBW6532164.1"/>
    </source>
</evidence>
<dbReference type="InterPro" id="IPR047055">
    <property type="entry name" value="MotA-like"/>
</dbReference>